<protein>
    <submittedName>
        <fullName evidence="1">Uncharacterized protein</fullName>
    </submittedName>
</protein>
<dbReference type="EMBL" id="MU151115">
    <property type="protein sequence ID" value="KAF9449967.1"/>
    <property type="molecule type" value="Genomic_DNA"/>
</dbReference>
<organism evidence="1 2">
    <name type="scientific">Macrolepiota fuliginosa MF-IS2</name>
    <dbReference type="NCBI Taxonomy" id="1400762"/>
    <lineage>
        <taxon>Eukaryota</taxon>
        <taxon>Fungi</taxon>
        <taxon>Dikarya</taxon>
        <taxon>Basidiomycota</taxon>
        <taxon>Agaricomycotina</taxon>
        <taxon>Agaricomycetes</taxon>
        <taxon>Agaricomycetidae</taxon>
        <taxon>Agaricales</taxon>
        <taxon>Agaricineae</taxon>
        <taxon>Agaricaceae</taxon>
        <taxon>Macrolepiota</taxon>
    </lineage>
</organism>
<proteinExistence type="predicted"/>
<dbReference type="AlphaFoldDB" id="A0A9P5XGT3"/>
<keyword evidence="2" id="KW-1185">Reference proteome</keyword>
<gene>
    <name evidence="1" type="ORF">P691DRAFT_790027</name>
</gene>
<evidence type="ECO:0000313" key="1">
    <source>
        <dbReference type="EMBL" id="KAF9449967.1"/>
    </source>
</evidence>
<comment type="caution">
    <text evidence="1">The sequence shown here is derived from an EMBL/GenBank/DDBJ whole genome shotgun (WGS) entry which is preliminary data.</text>
</comment>
<sequence length="161" mass="17724">MKKTPEQSAKGGLSIISATETRQTPAVLCQARATGVGRAREPSVYVWTPFICWKSQALSYTLPAFGEGKENATWASMNIEMRVVRSTLKNRDLGYYPDGHDNMPLKPWVQASIVPPICTASLFKVVIWREYSGLISSDAGVTEGYPYYCLAGCQGTPPRTQ</sequence>
<accession>A0A9P5XGT3</accession>
<name>A0A9P5XGT3_9AGAR</name>
<dbReference type="Proteomes" id="UP000807342">
    <property type="component" value="Unassembled WGS sequence"/>
</dbReference>
<reference evidence="1" key="1">
    <citation type="submission" date="2020-11" db="EMBL/GenBank/DDBJ databases">
        <authorList>
            <consortium name="DOE Joint Genome Institute"/>
            <person name="Ahrendt S."/>
            <person name="Riley R."/>
            <person name="Andreopoulos W."/>
            <person name="Labutti K."/>
            <person name="Pangilinan J."/>
            <person name="Ruiz-Duenas F.J."/>
            <person name="Barrasa J.M."/>
            <person name="Sanchez-Garcia M."/>
            <person name="Camarero S."/>
            <person name="Miyauchi S."/>
            <person name="Serrano A."/>
            <person name="Linde D."/>
            <person name="Babiker R."/>
            <person name="Drula E."/>
            <person name="Ayuso-Fernandez I."/>
            <person name="Pacheco R."/>
            <person name="Padilla G."/>
            <person name="Ferreira P."/>
            <person name="Barriuso J."/>
            <person name="Kellner H."/>
            <person name="Castanera R."/>
            <person name="Alfaro M."/>
            <person name="Ramirez L."/>
            <person name="Pisabarro A.G."/>
            <person name="Kuo A."/>
            <person name="Tritt A."/>
            <person name="Lipzen A."/>
            <person name="He G."/>
            <person name="Yan M."/>
            <person name="Ng V."/>
            <person name="Cullen D."/>
            <person name="Martin F."/>
            <person name="Rosso M.-N."/>
            <person name="Henrissat B."/>
            <person name="Hibbett D."/>
            <person name="Martinez A.T."/>
            <person name="Grigoriev I.V."/>
        </authorList>
    </citation>
    <scope>NUCLEOTIDE SEQUENCE</scope>
    <source>
        <strain evidence="1">MF-IS2</strain>
    </source>
</reference>
<evidence type="ECO:0000313" key="2">
    <source>
        <dbReference type="Proteomes" id="UP000807342"/>
    </source>
</evidence>